<gene>
    <name evidence="1" type="ORF">COO91_09794</name>
</gene>
<dbReference type="EMBL" id="CP024791">
    <property type="protein sequence ID" value="AUB43613.1"/>
    <property type="molecule type" value="Genomic_DNA"/>
</dbReference>
<geneLocation type="plasmid" evidence="2">
    <name>pnfsy06</name>
</geneLocation>
<dbReference type="Proteomes" id="UP000232003">
    <property type="component" value="Plasmid pNFSY06"/>
</dbReference>
<organism evidence="1 2">
    <name type="scientific">Nostoc flagelliforme CCNUN1</name>
    <dbReference type="NCBI Taxonomy" id="2038116"/>
    <lineage>
        <taxon>Bacteria</taxon>
        <taxon>Bacillati</taxon>
        <taxon>Cyanobacteriota</taxon>
        <taxon>Cyanophyceae</taxon>
        <taxon>Nostocales</taxon>
        <taxon>Nostocaceae</taxon>
        <taxon>Nostoc</taxon>
    </lineage>
</organism>
<evidence type="ECO:0000313" key="2">
    <source>
        <dbReference type="Proteomes" id="UP000232003"/>
    </source>
</evidence>
<accession>A0A2K8T7P4</accession>
<reference evidence="1 2" key="1">
    <citation type="submission" date="2017-11" db="EMBL/GenBank/DDBJ databases">
        <title>Complete genome of a free-living desiccation-tolerant cyanobacterium and its photosynthetic adaptation to extreme terrestrial habitat.</title>
        <authorList>
            <person name="Shang J."/>
        </authorList>
    </citation>
    <scope>NUCLEOTIDE SEQUENCE [LARGE SCALE GENOMIC DNA]</scope>
    <source>
        <strain evidence="1 2">CCNUN1</strain>
        <plasmid evidence="2">pnfsy06</plasmid>
    </source>
</reference>
<name>A0A2K8T7P4_9NOSO</name>
<keyword evidence="2" id="KW-1185">Reference proteome</keyword>
<dbReference type="KEGG" id="nfl:COO91_09794"/>
<evidence type="ECO:0000313" key="1">
    <source>
        <dbReference type="EMBL" id="AUB43613.1"/>
    </source>
</evidence>
<protein>
    <submittedName>
        <fullName evidence="1">Uncharacterized protein</fullName>
    </submittedName>
</protein>
<dbReference type="AlphaFoldDB" id="A0A2K8T7P4"/>
<proteinExistence type="predicted"/>
<sequence length="47" mass="5639">MRSGFGSQLHPYILNKTWFFSCDRILKTCYIRPRFQHLTVRALLPLL</sequence>
<keyword evidence="1" id="KW-0614">Plasmid</keyword>